<dbReference type="Proteomes" id="UP000640333">
    <property type="component" value="Unassembled WGS sequence"/>
</dbReference>
<gene>
    <name evidence="1" type="ORF">IOQ59_04260</name>
</gene>
<evidence type="ECO:0008006" key="3">
    <source>
        <dbReference type="Google" id="ProtNLM"/>
    </source>
</evidence>
<dbReference type="Gene3D" id="3.30.1150.10">
    <property type="match status" value="1"/>
</dbReference>
<dbReference type="EMBL" id="JADEYS010000003">
    <property type="protein sequence ID" value="MBE9396470.1"/>
    <property type="molecule type" value="Genomic_DNA"/>
</dbReference>
<comment type="caution">
    <text evidence="1">The sequence shown here is derived from an EMBL/GenBank/DDBJ whole genome shotgun (WGS) entry which is preliminary data.</text>
</comment>
<dbReference type="RefSeq" id="WP_193952020.1">
    <property type="nucleotide sequence ID" value="NZ_JADEYS010000003.1"/>
</dbReference>
<proteinExistence type="predicted"/>
<keyword evidence="2" id="KW-1185">Reference proteome</keyword>
<evidence type="ECO:0000313" key="2">
    <source>
        <dbReference type="Proteomes" id="UP000640333"/>
    </source>
</evidence>
<evidence type="ECO:0000313" key="1">
    <source>
        <dbReference type="EMBL" id="MBE9396470.1"/>
    </source>
</evidence>
<organism evidence="1 2">
    <name type="scientific">Pontibacterium sinense</name>
    <dbReference type="NCBI Taxonomy" id="2781979"/>
    <lineage>
        <taxon>Bacteria</taxon>
        <taxon>Pseudomonadati</taxon>
        <taxon>Pseudomonadota</taxon>
        <taxon>Gammaproteobacteria</taxon>
        <taxon>Oceanospirillales</taxon>
        <taxon>Oceanospirillaceae</taxon>
        <taxon>Pontibacterium</taxon>
    </lineage>
</organism>
<accession>A0A8J7K548</accession>
<name>A0A8J7K548_9GAMM</name>
<dbReference type="AlphaFoldDB" id="A0A8J7K548"/>
<sequence length="62" mass="7074">MNDLFVDVLLKRPEQKQLGIQDKDREALKMVKRAAPFNAIPVELERKQLTLVVPVAFKLSAN</sequence>
<protein>
    <recommendedName>
        <fullName evidence="3">TonB C-terminal domain-containing protein</fullName>
    </recommendedName>
</protein>
<reference evidence="1" key="1">
    <citation type="submission" date="2020-10" db="EMBL/GenBank/DDBJ databases">
        <title>Bacterium isolated from coastal waters sediment.</title>
        <authorList>
            <person name="Chen R.-J."/>
            <person name="Lu D.-C."/>
            <person name="Zhu K.-L."/>
            <person name="Du Z.-J."/>
        </authorList>
    </citation>
    <scope>NUCLEOTIDE SEQUENCE</scope>
    <source>
        <strain evidence="1">N1Y112</strain>
    </source>
</reference>